<name>A0A8S9SUV8_BRACR</name>
<proteinExistence type="predicted"/>
<reference evidence="1" key="1">
    <citation type="submission" date="2019-12" db="EMBL/GenBank/DDBJ databases">
        <title>Genome sequencing and annotation of Brassica cretica.</title>
        <authorList>
            <person name="Studholme D.J."/>
            <person name="Sarris P."/>
        </authorList>
    </citation>
    <scope>NUCLEOTIDE SEQUENCE</scope>
    <source>
        <strain evidence="1">PFS-109/04</strain>
        <tissue evidence="1">Leaf</tissue>
    </source>
</reference>
<protein>
    <submittedName>
        <fullName evidence="1">Uncharacterized protein</fullName>
    </submittedName>
</protein>
<dbReference type="AlphaFoldDB" id="A0A8S9SUV8"/>
<organism evidence="1 2">
    <name type="scientific">Brassica cretica</name>
    <name type="common">Mustard</name>
    <dbReference type="NCBI Taxonomy" id="69181"/>
    <lineage>
        <taxon>Eukaryota</taxon>
        <taxon>Viridiplantae</taxon>
        <taxon>Streptophyta</taxon>
        <taxon>Embryophyta</taxon>
        <taxon>Tracheophyta</taxon>
        <taxon>Spermatophyta</taxon>
        <taxon>Magnoliopsida</taxon>
        <taxon>eudicotyledons</taxon>
        <taxon>Gunneridae</taxon>
        <taxon>Pentapetalae</taxon>
        <taxon>rosids</taxon>
        <taxon>malvids</taxon>
        <taxon>Brassicales</taxon>
        <taxon>Brassicaceae</taxon>
        <taxon>Brassiceae</taxon>
        <taxon>Brassica</taxon>
    </lineage>
</organism>
<dbReference type="Proteomes" id="UP000712600">
    <property type="component" value="Unassembled WGS sequence"/>
</dbReference>
<evidence type="ECO:0000313" key="2">
    <source>
        <dbReference type="Proteomes" id="UP000712600"/>
    </source>
</evidence>
<gene>
    <name evidence="1" type="ORF">F2Q69_00033096</name>
</gene>
<evidence type="ECO:0000313" key="1">
    <source>
        <dbReference type="EMBL" id="KAF3603764.1"/>
    </source>
</evidence>
<accession>A0A8S9SUV8</accession>
<dbReference type="EMBL" id="QGKX02000004">
    <property type="protein sequence ID" value="KAF3603764.1"/>
    <property type="molecule type" value="Genomic_DNA"/>
</dbReference>
<comment type="caution">
    <text evidence="1">The sequence shown here is derived from an EMBL/GenBank/DDBJ whole genome shotgun (WGS) entry which is preliminary data.</text>
</comment>
<sequence length="92" mass="10459">MLQKKTKREGEKRLFARNFKATYAPPHTTTNHPLRNDKIDSCFFQLKSTGFEVYEALGKTITSSSSLSPHGIIGSVFEFLENETSLWTSFVL</sequence>